<dbReference type="Gene3D" id="1.10.132.130">
    <property type="match status" value="1"/>
</dbReference>
<evidence type="ECO:0000259" key="3">
    <source>
        <dbReference type="Pfam" id="PF20985"/>
    </source>
</evidence>
<sequence length="417" mass="47861">MTNCHLIRLILLLMTLMVVNICMSQSSTVENGTRWDVLEAATNHVHLDDDLLIREKESYAYYIWNLYNTSSRSHRFEVMNEMKKSRSILSARIDYERLDVGEDYHQCLQTTADLYMKHCGPITEDGLRHSKSMSNMCLYNEDKAMIEDAIIITCGSNNVMPYGIDVGGHPTVDVIPAPFHGSSEYCGRVSINGISRMELRSYAKSYKVMFEPLVFHEMHNKTQVCFHRNASRGLCQCKKDDWKFIRRGSREFLLSPYEHKFVDVKFNSEVFGFVTVTIKEDLLERWRCGFLVLGVVALFVDGSKDILNQNAADGVDRVLDWAMRVAAVIAIFLSSFDTLLAVAVLASFFALNFVIIPIIAPILKKKSSRWVKLRESSTKDSIAERENFIDTRFRDWVIKNLDRIVVLSDISQDDHCM</sequence>
<dbReference type="PANTHER" id="PTHR31587:SF3">
    <property type="entry name" value="EXPRESSED PROTEIN"/>
    <property type="match status" value="1"/>
</dbReference>
<evidence type="ECO:0000256" key="2">
    <source>
        <dbReference type="SAM" id="SignalP"/>
    </source>
</evidence>
<keyword evidence="1" id="KW-0812">Transmembrane</keyword>
<organism evidence="4 5">
    <name type="scientific">Ambrosia artemisiifolia</name>
    <name type="common">Common ragweed</name>
    <dbReference type="NCBI Taxonomy" id="4212"/>
    <lineage>
        <taxon>Eukaryota</taxon>
        <taxon>Viridiplantae</taxon>
        <taxon>Streptophyta</taxon>
        <taxon>Embryophyta</taxon>
        <taxon>Tracheophyta</taxon>
        <taxon>Spermatophyta</taxon>
        <taxon>Magnoliopsida</taxon>
        <taxon>eudicotyledons</taxon>
        <taxon>Gunneridae</taxon>
        <taxon>Pentapetalae</taxon>
        <taxon>asterids</taxon>
        <taxon>campanulids</taxon>
        <taxon>Asterales</taxon>
        <taxon>Asteraceae</taxon>
        <taxon>Asteroideae</taxon>
        <taxon>Heliantheae alliance</taxon>
        <taxon>Heliantheae</taxon>
        <taxon>Ambrosia</taxon>
    </lineage>
</organism>
<name>A0AAD5C257_AMBAR</name>
<dbReference type="PANTHER" id="PTHR31587">
    <property type="entry name" value="TRANSMEMBRANE PROTEIN (DUF2215)"/>
    <property type="match status" value="1"/>
</dbReference>
<dbReference type="Proteomes" id="UP001206925">
    <property type="component" value="Unassembled WGS sequence"/>
</dbReference>
<feature type="domain" description="Legumain prodomain" evidence="3">
    <location>
        <begin position="85"/>
        <end position="154"/>
    </location>
</feature>
<dbReference type="Pfam" id="PF20985">
    <property type="entry name" value="Legum_prodom"/>
    <property type="match status" value="1"/>
</dbReference>
<dbReference type="InterPro" id="IPR048501">
    <property type="entry name" value="Legum_prodom"/>
</dbReference>
<dbReference type="AlphaFoldDB" id="A0AAD5C257"/>
<protein>
    <recommendedName>
        <fullName evidence="3">Legumain prodomain domain-containing protein</fullName>
    </recommendedName>
</protein>
<keyword evidence="5" id="KW-1185">Reference proteome</keyword>
<feature type="transmembrane region" description="Helical" evidence="1">
    <location>
        <begin position="339"/>
        <end position="363"/>
    </location>
</feature>
<feature type="signal peptide" evidence="2">
    <location>
        <begin position="1"/>
        <end position="24"/>
    </location>
</feature>
<dbReference type="EMBL" id="JAMZMK010009929">
    <property type="protein sequence ID" value="KAI7733697.1"/>
    <property type="molecule type" value="Genomic_DNA"/>
</dbReference>
<gene>
    <name evidence="4" type="ORF">M8C21_018675</name>
</gene>
<dbReference type="InterPro" id="IPR046427">
    <property type="entry name" value="Legumain_prodom_sf"/>
</dbReference>
<keyword evidence="2" id="KW-0732">Signal</keyword>
<evidence type="ECO:0000313" key="4">
    <source>
        <dbReference type="EMBL" id="KAI7733697.1"/>
    </source>
</evidence>
<keyword evidence="1" id="KW-1133">Transmembrane helix</keyword>
<comment type="caution">
    <text evidence="4">The sequence shown here is derived from an EMBL/GenBank/DDBJ whole genome shotgun (WGS) entry which is preliminary data.</text>
</comment>
<accession>A0AAD5C257</accession>
<feature type="chain" id="PRO_5042127303" description="Legumain prodomain domain-containing protein" evidence="2">
    <location>
        <begin position="25"/>
        <end position="417"/>
    </location>
</feature>
<proteinExistence type="predicted"/>
<reference evidence="4" key="1">
    <citation type="submission" date="2022-06" db="EMBL/GenBank/DDBJ databases">
        <title>Uncovering the hologenomic basis of an extraordinary plant invasion.</title>
        <authorList>
            <person name="Bieker V.C."/>
            <person name="Martin M.D."/>
            <person name="Gilbert T."/>
            <person name="Hodgins K."/>
            <person name="Battlay P."/>
            <person name="Petersen B."/>
            <person name="Wilson J."/>
        </authorList>
    </citation>
    <scope>NUCLEOTIDE SEQUENCE</scope>
    <source>
        <strain evidence="4">AA19_3_7</strain>
        <tissue evidence="4">Leaf</tissue>
    </source>
</reference>
<keyword evidence="1" id="KW-0472">Membrane</keyword>
<evidence type="ECO:0000313" key="5">
    <source>
        <dbReference type="Proteomes" id="UP001206925"/>
    </source>
</evidence>
<evidence type="ECO:0000256" key="1">
    <source>
        <dbReference type="SAM" id="Phobius"/>
    </source>
</evidence>